<dbReference type="Gene3D" id="2.60.40.2220">
    <property type="match status" value="1"/>
</dbReference>
<evidence type="ECO:0000313" key="7">
    <source>
        <dbReference type="EMBL" id="THF77121.1"/>
    </source>
</evidence>
<sequence length="923" mass="102415">MIYHIFEFLLYAGVNRLKLHKAHVISHSHWDREWYMPFELHRLKLTDMMDQLIELLERQEGFESFHLDGQTIILDDYLAIRPEQEERLRRLVQAGKLIIGPWYVLQDEFLTSGEANVRNLMIGRRDAERFGAAALIGYFPDSFGNMGQAPQLLVQAGIRTAVFGRGVKPTGANNQVFDGASFESPFSEMWWKSPDGSSVLGILFANWYNNGMEIPTDPEEARLYWKARTAKAEAYASTRHLLFMNGCDHQPVQADLAAALATAREVCPDMEFIHSNFVDYVEAVRAELPDDLATVEGELRSQRTDGWGTLVNTASARVYIKQANQLGQTLLEKVAEPLAAWAARYGAAYPHAKLEYAWRKLMQNHPHDSICGCSIDEVHREMMTRFDQSRQVAQAIAASAARELADQFDTSAFAGHAGAIPFVVFNTSGWERSGTVEIELETDRRDIDYSRVKELTSELKGLPSPEGTVVNDRGEAISASVVDLGFRFNYDLPDARFRIPYYARRLRISLQVSDIPRLGAALFALVPGAGAAAAGTPDPNDSTLENERIHVLVHSDGSWTMTDKLTGRLYPHLGAYEDVGDIGSEYTFRQPEGEAPCTTLGVGASVTCLERSDRRTVVEIVHSWSVPAGADDRLAEESRSLTSIPDRQAQRRSDEAPLEIRTTLTLDAGAQGVAVRTSFDNKATDHRLRVLFPSGTDTDVHRVDSVFEVAVRANSPAPEWTNPSNCQHQQAFVEIGDRRGGLTIANRGLNEYEVLRDPSNTVAITLLRAVSELGDWGVFPTPDAQCLGEHTCEYTVIPHAGGSDRERSFHLAYQSQVPWTAVQTGVHPGPLRSGDSLLRWSSASAALTGVKAGREDNSLVMRWFNMTDAPSELELDCPDKAVWNRSNILEELLAPVEASGSGGATVEVRPYEILTLCLKPELE</sequence>
<dbReference type="InterPro" id="IPR037094">
    <property type="entry name" value="Glyco_hydro_38_cen_sf"/>
</dbReference>
<protein>
    <submittedName>
        <fullName evidence="7">Alpha-mannosidase</fullName>
    </submittedName>
</protein>
<dbReference type="InterPro" id="IPR041509">
    <property type="entry name" value="GH38_beta-1"/>
</dbReference>
<evidence type="ECO:0000259" key="6">
    <source>
        <dbReference type="SMART" id="SM00872"/>
    </source>
</evidence>
<dbReference type="InterPro" id="IPR027291">
    <property type="entry name" value="Glyco_hydro_38_N_sf"/>
</dbReference>
<dbReference type="Pfam" id="PF18438">
    <property type="entry name" value="Glyco_hydro_38"/>
    <property type="match status" value="1"/>
</dbReference>
<comment type="caution">
    <text evidence="7">The sequence shown here is derived from an EMBL/GenBank/DDBJ whole genome shotgun (WGS) entry which is preliminary data.</text>
</comment>
<dbReference type="GO" id="GO:0009313">
    <property type="term" value="P:oligosaccharide catabolic process"/>
    <property type="evidence" value="ECO:0007669"/>
    <property type="project" value="TreeGrafter"/>
</dbReference>
<dbReference type="PANTHER" id="PTHR46017:SF2">
    <property type="entry name" value="MANNOSYLGLYCERATE HYDROLASE"/>
    <property type="match status" value="1"/>
</dbReference>
<dbReference type="RefSeq" id="WP_136371069.1">
    <property type="nucleotide sequence ID" value="NZ_SSOB01000021.1"/>
</dbReference>
<evidence type="ECO:0000256" key="2">
    <source>
        <dbReference type="ARBA" id="ARBA00022723"/>
    </source>
</evidence>
<feature type="region of interest" description="Disordered" evidence="5">
    <location>
        <begin position="636"/>
        <end position="656"/>
    </location>
</feature>
<dbReference type="InterPro" id="IPR000602">
    <property type="entry name" value="Glyco_hydro_38_N"/>
</dbReference>
<comment type="similarity">
    <text evidence="1">Belongs to the glycosyl hydrolase 38 family.</text>
</comment>
<dbReference type="Pfam" id="PF01074">
    <property type="entry name" value="Glyco_hydro_38N"/>
    <property type="match status" value="1"/>
</dbReference>
<organism evidence="7 8">
    <name type="scientific">Cohnella fermenti</name>
    <dbReference type="NCBI Taxonomy" id="2565925"/>
    <lineage>
        <taxon>Bacteria</taxon>
        <taxon>Bacillati</taxon>
        <taxon>Bacillota</taxon>
        <taxon>Bacilli</taxon>
        <taxon>Bacillales</taxon>
        <taxon>Paenibacillaceae</taxon>
        <taxon>Cohnella</taxon>
    </lineage>
</organism>
<dbReference type="GO" id="GO:0046872">
    <property type="term" value="F:metal ion binding"/>
    <property type="evidence" value="ECO:0007669"/>
    <property type="project" value="UniProtKB-KW"/>
</dbReference>
<evidence type="ECO:0000256" key="1">
    <source>
        <dbReference type="ARBA" id="ARBA00009792"/>
    </source>
</evidence>
<evidence type="ECO:0000256" key="3">
    <source>
        <dbReference type="ARBA" id="ARBA00022801"/>
    </source>
</evidence>
<dbReference type="GO" id="GO:0030246">
    <property type="term" value="F:carbohydrate binding"/>
    <property type="evidence" value="ECO:0007669"/>
    <property type="project" value="InterPro"/>
</dbReference>
<dbReference type="Gene3D" id="2.60.40.2210">
    <property type="match status" value="1"/>
</dbReference>
<keyword evidence="2" id="KW-0479">Metal-binding</keyword>
<dbReference type="GO" id="GO:0004559">
    <property type="term" value="F:alpha-mannosidase activity"/>
    <property type="evidence" value="ECO:0007669"/>
    <property type="project" value="InterPro"/>
</dbReference>
<proteinExistence type="inferred from homology"/>
<dbReference type="Gene3D" id="2.70.98.30">
    <property type="entry name" value="Golgi alpha-mannosidase II, domain 4"/>
    <property type="match status" value="1"/>
</dbReference>
<reference evidence="7 8" key="1">
    <citation type="submission" date="2019-04" db="EMBL/GenBank/DDBJ databases">
        <title>Cohnella sp. nov. isolated from preserved vegetables.</title>
        <authorList>
            <person name="Lin S.-Y."/>
            <person name="Hung M.-H."/>
            <person name="Young C.-C."/>
        </authorList>
    </citation>
    <scope>NUCLEOTIDE SEQUENCE [LARGE SCALE GENOMIC DNA]</scope>
    <source>
        <strain evidence="7 8">CC-MHH1044</strain>
    </source>
</reference>
<dbReference type="SUPFAM" id="SSF88713">
    <property type="entry name" value="Glycoside hydrolase/deacetylase"/>
    <property type="match status" value="1"/>
</dbReference>
<dbReference type="SMART" id="SM00872">
    <property type="entry name" value="Alpha-mann_mid"/>
    <property type="match status" value="1"/>
</dbReference>
<keyword evidence="3" id="KW-0378">Hydrolase</keyword>
<dbReference type="Pfam" id="PF09261">
    <property type="entry name" value="Alpha-mann_mid"/>
    <property type="match status" value="1"/>
</dbReference>
<evidence type="ECO:0000313" key="8">
    <source>
        <dbReference type="Proteomes" id="UP000310636"/>
    </source>
</evidence>
<name>A0A4S4BRP5_9BACL</name>
<dbReference type="Pfam" id="PF07748">
    <property type="entry name" value="Glyco_hydro_38C"/>
    <property type="match status" value="1"/>
</dbReference>
<dbReference type="Gene3D" id="1.20.1270.50">
    <property type="entry name" value="Glycoside hydrolase family 38, central domain"/>
    <property type="match status" value="1"/>
</dbReference>
<dbReference type="InterPro" id="IPR041147">
    <property type="entry name" value="GH38_C"/>
</dbReference>
<gene>
    <name evidence="7" type="ORF">E6C55_17310</name>
</gene>
<dbReference type="Gene3D" id="3.20.110.10">
    <property type="entry name" value="Glycoside hydrolase 38, N terminal domain"/>
    <property type="match status" value="1"/>
</dbReference>
<dbReference type="EMBL" id="SSOB01000021">
    <property type="protein sequence ID" value="THF77121.1"/>
    <property type="molecule type" value="Genomic_DNA"/>
</dbReference>
<evidence type="ECO:0000256" key="4">
    <source>
        <dbReference type="ARBA" id="ARBA00023295"/>
    </source>
</evidence>
<dbReference type="PANTHER" id="PTHR46017">
    <property type="entry name" value="ALPHA-MANNOSIDASE 2C1"/>
    <property type="match status" value="1"/>
</dbReference>
<dbReference type="OrthoDB" id="9764050at2"/>
<accession>A0A4S4BRP5</accession>
<evidence type="ECO:0000256" key="5">
    <source>
        <dbReference type="SAM" id="MobiDB-lite"/>
    </source>
</evidence>
<dbReference type="Proteomes" id="UP000310636">
    <property type="component" value="Unassembled WGS sequence"/>
</dbReference>
<dbReference type="AlphaFoldDB" id="A0A4S4BRP5"/>
<dbReference type="InterPro" id="IPR015341">
    <property type="entry name" value="Glyco_hydro_38_cen"/>
</dbReference>
<dbReference type="SUPFAM" id="SSF88688">
    <property type="entry name" value="Families 57/38 glycoside transferase middle domain"/>
    <property type="match status" value="1"/>
</dbReference>
<dbReference type="Pfam" id="PF17677">
    <property type="entry name" value="Glyco_hydro38C2"/>
    <property type="match status" value="1"/>
</dbReference>
<dbReference type="InterPro" id="IPR011013">
    <property type="entry name" value="Gal_mutarotase_sf_dom"/>
</dbReference>
<keyword evidence="4" id="KW-0326">Glycosidase</keyword>
<feature type="domain" description="Glycoside hydrolase family 38 central" evidence="6">
    <location>
        <begin position="313"/>
        <end position="386"/>
    </location>
</feature>
<dbReference type="CDD" id="cd10814">
    <property type="entry name" value="GH38N_AMII_SpGH38_like"/>
    <property type="match status" value="1"/>
</dbReference>
<dbReference type="InterPro" id="IPR011682">
    <property type="entry name" value="Glyco_hydro_38_C"/>
</dbReference>
<keyword evidence="8" id="KW-1185">Reference proteome</keyword>
<dbReference type="InterPro" id="IPR011330">
    <property type="entry name" value="Glyco_hydro/deAcase_b/a-brl"/>
</dbReference>
<dbReference type="SUPFAM" id="SSF74650">
    <property type="entry name" value="Galactose mutarotase-like"/>
    <property type="match status" value="1"/>
</dbReference>
<dbReference type="InterPro" id="IPR028995">
    <property type="entry name" value="Glyco_hydro_57/38_cen_sf"/>
</dbReference>
<dbReference type="GO" id="GO:0006013">
    <property type="term" value="P:mannose metabolic process"/>
    <property type="evidence" value="ECO:0007669"/>
    <property type="project" value="InterPro"/>
</dbReference>